<dbReference type="PANTHER" id="PTHR42912">
    <property type="entry name" value="METHYLTRANSFERASE"/>
    <property type="match status" value="1"/>
</dbReference>
<keyword evidence="2" id="KW-0489">Methyltransferase</keyword>
<feature type="domain" description="Methyltransferase" evidence="1">
    <location>
        <begin position="52"/>
        <end position="148"/>
    </location>
</feature>
<dbReference type="RefSeq" id="WP_090096433.1">
    <property type="nucleotide sequence ID" value="NZ_FNIX01000002.1"/>
</dbReference>
<evidence type="ECO:0000259" key="1">
    <source>
        <dbReference type="Pfam" id="PF13649"/>
    </source>
</evidence>
<sequence length="208" mass="23021">MTETSSQERDYLPGMGKHYLLPFYEVVHRVSGLGRVHGRMAAAAGLRPGQRVLDVGCGTGNLLRTIGKQHPGVELTGVDPDLKMLARAESKLRRAGLRVRLDRGFAQELDFPDDSFDAVFSSLMLHHLDTSSKDEMLREVHRVLRPGGVLVLADAVFHDHGHMREHLRDNVGDAVPKRIAAAGFSVEPTRRHRLRLFGEVGVEVATAH</sequence>
<reference evidence="3" key="1">
    <citation type="submission" date="2016-10" db="EMBL/GenBank/DDBJ databases">
        <authorList>
            <person name="Varghese N."/>
            <person name="Submissions S."/>
        </authorList>
    </citation>
    <scope>NUCLEOTIDE SEQUENCE [LARGE SCALE GENOMIC DNA]</scope>
    <source>
        <strain evidence="3">CGMCC 4.6609</strain>
    </source>
</reference>
<dbReference type="PANTHER" id="PTHR42912:SF93">
    <property type="entry name" value="N6-ADENOSINE-METHYLTRANSFERASE TMT1A"/>
    <property type="match status" value="1"/>
</dbReference>
<dbReference type="GO" id="GO:0008168">
    <property type="term" value="F:methyltransferase activity"/>
    <property type="evidence" value="ECO:0007669"/>
    <property type="project" value="UniProtKB-KW"/>
</dbReference>
<proteinExistence type="predicted"/>
<gene>
    <name evidence="2" type="ORF">SAMN05421507_102443</name>
</gene>
<dbReference type="AlphaFoldDB" id="A0A1H0JBC0"/>
<dbReference type="InterPro" id="IPR041698">
    <property type="entry name" value="Methyltransf_25"/>
</dbReference>
<dbReference type="SUPFAM" id="SSF53335">
    <property type="entry name" value="S-adenosyl-L-methionine-dependent methyltransferases"/>
    <property type="match status" value="1"/>
</dbReference>
<organism evidence="2 3">
    <name type="scientific">Lentzea jiangxiensis</name>
    <dbReference type="NCBI Taxonomy" id="641025"/>
    <lineage>
        <taxon>Bacteria</taxon>
        <taxon>Bacillati</taxon>
        <taxon>Actinomycetota</taxon>
        <taxon>Actinomycetes</taxon>
        <taxon>Pseudonocardiales</taxon>
        <taxon>Pseudonocardiaceae</taxon>
        <taxon>Lentzea</taxon>
    </lineage>
</organism>
<dbReference type="InterPro" id="IPR050508">
    <property type="entry name" value="Methyltransf_Superfamily"/>
</dbReference>
<name>A0A1H0JBC0_9PSEU</name>
<dbReference type="EMBL" id="FNIX01000002">
    <property type="protein sequence ID" value="SDO41085.1"/>
    <property type="molecule type" value="Genomic_DNA"/>
</dbReference>
<protein>
    <submittedName>
        <fullName evidence="2">Methyltransferase domain-containing protein</fullName>
    </submittedName>
</protein>
<dbReference type="InterPro" id="IPR029063">
    <property type="entry name" value="SAM-dependent_MTases_sf"/>
</dbReference>
<dbReference type="OrthoDB" id="9808140at2"/>
<dbReference type="STRING" id="641025.SAMN05421507_102443"/>
<dbReference type="Pfam" id="PF13649">
    <property type="entry name" value="Methyltransf_25"/>
    <property type="match status" value="1"/>
</dbReference>
<dbReference type="CDD" id="cd02440">
    <property type="entry name" value="AdoMet_MTases"/>
    <property type="match status" value="1"/>
</dbReference>
<evidence type="ECO:0000313" key="2">
    <source>
        <dbReference type="EMBL" id="SDO41085.1"/>
    </source>
</evidence>
<keyword evidence="3" id="KW-1185">Reference proteome</keyword>
<accession>A0A1H0JBC0</accession>
<keyword evidence="2" id="KW-0808">Transferase</keyword>
<dbReference type="Proteomes" id="UP000199691">
    <property type="component" value="Unassembled WGS sequence"/>
</dbReference>
<dbReference type="GO" id="GO:0032259">
    <property type="term" value="P:methylation"/>
    <property type="evidence" value="ECO:0007669"/>
    <property type="project" value="UniProtKB-KW"/>
</dbReference>
<evidence type="ECO:0000313" key="3">
    <source>
        <dbReference type="Proteomes" id="UP000199691"/>
    </source>
</evidence>
<dbReference type="Gene3D" id="3.40.50.150">
    <property type="entry name" value="Vaccinia Virus protein VP39"/>
    <property type="match status" value="1"/>
</dbReference>